<name>A0A0F9A8Z9_9ZZZZ</name>
<proteinExistence type="predicted"/>
<dbReference type="EMBL" id="LAZR01043878">
    <property type="protein sequence ID" value="KKL06039.1"/>
    <property type="molecule type" value="Genomic_DNA"/>
</dbReference>
<gene>
    <name evidence="1" type="ORF">LCGC14_2600030</name>
</gene>
<reference evidence="1" key="1">
    <citation type="journal article" date="2015" name="Nature">
        <title>Complex archaea that bridge the gap between prokaryotes and eukaryotes.</title>
        <authorList>
            <person name="Spang A."/>
            <person name="Saw J.H."/>
            <person name="Jorgensen S.L."/>
            <person name="Zaremba-Niedzwiedzka K."/>
            <person name="Martijn J."/>
            <person name="Lind A.E."/>
            <person name="van Eijk R."/>
            <person name="Schleper C."/>
            <person name="Guy L."/>
            <person name="Ettema T.J."/>
        </authorList>
    </citation>
    <scope>NUCLEOTIDE SEQUENCE</scope>
</reference>
<protein>
    <submittedName>
        <fullName evidence="1">Uncharacterized protein</fullName>
    </submittedName>
</protein>
<accession>A0A0F9A8Z9</accession>
<organism evidence="1">
    <name type="scientific">marine sediment metagenome</name>
    <dbReference type="NCBI Taxonomy" id="412755"/>
    <lineage>
        <taxon>unclassified sequences</taxon>
        <taxon>metagenomes</taxon>
        <taxon>ecological metagenomes</taxon>
    </lineage>
</organism>
<evidence type="ECO:0000313" key="1">
    <source>
        <dbReference type="EMBL" id="KKL06039.1"/>
    </source>
</evidence>
<dbReference type="AlphaFoldDB" id="A0A0F9A8Z9"/>
<sequence length="54" mass="6557">MKERGKDRRVADAVYYKDTKLVWIGYRDFNTEKLAGRSPIYGIDNRRKERRDLH</sequence>
<comment type="caution">
    <text evidence="1">The sequence shown here is derived from an EMBL/GenBank/DDBJ whole genome shotgun (WGS) entry which is preliminary data.</text>
</comment>